<comment type="similarity">
    <text evidence="4">Belongs to the LDH/MDH superfamily. MDH type 3 family.</text>
</comment>
<dbReference type="GO" id="GO:0030060">
    <property type="term" value="F:L-malate dehydrogenase (NAD+) activity"/>
    <property type="evidence" value="ECO:0007669"/>
    <property type="project" value="UniProtKB-UniRule"/>
</dbReference>
<dbReference type="GO" id="GO:0006099">
    <property type="term" value="P:tricarboxylic acid cycle"/>
    <property type="evidence" value="ECO:0007669"/>
    <property type="project" value="UniProtKB-UniRule"/>
</dbReference>
<evidence type="ECO:0000256" key="1">
    <source>
        <dbReference type="ARBA" id="ARBA00022532"/>
    </source>
</evidence>
<feature type="domain" description="Lactate/malate dehydrogenase C-terminal" evidence="9">
    <location>
        <begin position="150"/>
        <end position="305"/>
    </location>
</feature>
<evidence type="ECO:0000259" key="9">
    <source>
        <dbReference type="Pfam" id="PF02866"/>
    </source>
</evidence>
<dbReference type="GO" id="GO:0004459">
    <property type="term" value="F:L-lactate dehydrogenase (NAD+) activity"/>
    <property type="evidence" value="ECO:0007669"/>
    <property type="project" value="TreeGrafter"/>
</dbReference>
<evidence type="ECO:0000256" key="4">
    <source>
        <dbReference type="HAMAP-Rule" id="MF_00487"/>
    </source>
</evidence>
<evidence type="ECO:0000256" key="3">
    <source>
        <dbReference type="ARBA" id="ARBA00023027"/>
    </source>
</evidence>
<comment type="caution">
    <text evidence="10">The sequence shown here is derived from an EMBL/GenBank/DDBJ whole genome shotgun (WGS) entry which is preliminary data.</text>
</comment>
<feature type="active site" description="Proton acceptor" evidence="4 5">
    <location>
        <position position="178"/>
    </location>
</feature>
<evidence type="ECO:0000256" key="6">
    <source>
        <dbReference type="PIRSR" id="PIRSR000102-2"/>
    </source>
</evidence>
<dbReference type="PIRSF" id="PIRSF000102">
    <property type="entry name" value="Lac_mal_DH"/>
    <property type="match status" value="1"/>
</dbReference>
<comment type="catalytic activity">
    <reaction evidence="4">
        <text>(S)-malate + NAD(+) = oxaloacetate + NADH + H(+)</text>
        <dbReference type="Rhea" id="RHEA:21432"/>
        <dbReference type="ChEBI" id="CHEBI:15378"/>
        <dbReference type="ChEBI" id="CHEBI:15589"/>
        <dbReference type="ChEBI" id="CHEBI:16452"/>
        <dbReference type="ChEBI" id="CHEBI:57540"/>
        <dbReference type="ChEBI" id="CHEBI:57945"/>
        <dbReference type="EC" id="1.1.1.37"/>
    </reaction>
</comment>
<organism evidence="10 11">
    <name type="scientific">Bdellovibrio bacteriovorus</name>
    <dbReference type="NCBI Taxonomy" id="959"/>
    <lineage>
        <taxon>Bacteria</taxon>
        <taxon>Pseudomonadati</taxon>
        <taxon>Bdellovibrionota</taxon>
        <taxon>Bdellovibrionia</taxon>
        <taxon>Bdellovibrionales</taxon>
        <taxon>Pseudobdellovibrionaceae</taxon>
        <taxon>Bdellovibrio</taxon>
    </lineage>
</organism>
<feature type="binding site" evidence="4 7">
    <location>
        <position position="36"/>
    </location>
    <ligand>
        <name>NAD(+)</name>
        <dbReference type="ChEBI" id="CHEBI:57540"/>
    </ligand>
</feature>
<dbReference type="RefSeq" id="WP_063242542.1">
    <property type="nucleotide sequence ID" value="NZ_CP168967.1"/>
</dbReference>
<dbReference type="InterPro" id="IPR001557">
    <property type="entry name" value="L-lactate/malate_DH"/>
</dbReference>
<comment type="caution">
    <text evidence="4">Lacks conserved residue(s) required for the propagation of feature annotation.</text>
</comment>
<proteinExistence type="inferred from homology"/>
<dbReference type="Gene3D" id="3.40.50.720">
    <property type="entry name" value="NAD(P)-binding Rossmann-like Domain"/>
    <property type="match status" value="1"/>
</dbReference>
<dbReference type="HAMAP" id="MF_00487">
    <property type="entry name" value="Malate_dehydrog_3"/>
    <property type="match status" value="1"/>
</dbReference>
<dbReference type="InterPro" id="IPR011275">
    <property type="entry name" value="Malate_DH_type3"/>
</dbReference>
<dbReference type="FunFam" id="3.40.50.720:FF:000018">
    <property type="entry name" value="Malate dehydrogenase"/>
    <property type="match status" value="1"/>
</dbReference>
<dbReference type="PRINTS" id="PR00086">
    <property type="entry name" value="LLDHDRGNASE"/>
</dbReference>
<dbReference type="Gene3D" id="3.90.110.10">
    <property type="entry name" value="Lactate dehydrogenase/glycoside hydrolase, family 4, C-terminal"/>
    <property type="match status" value="1"/>
</dbReference>
<evidence type="ECO:0000256" key="7">
    <source>
        <dbReference type="PIRSR" id="PIRSR000102-3"/>
    </source>
</evidence>
<feature type="binding site" evidence="4 6">
    <location>
        <position position="85"/>
    </location>
    <ligand>
        <name>substrate</name>
    </ligand>
</feature>
<feature type="domain" description="Lactate/malate dehydrogenase N-terminal" evidence="8">
    <location>
        <begin position="7"/>
        <end position="145"/>
    </location>
</feature>
<keyword evidence="1 4" id="KW-0816">Tricarboxylic acid cycle</keyword>
<evidence type="ECO:0000259" key="8">
    <source>
        <dbReference type="Pfam" id="PF00056"/>
    </source>
</evidence>
<dbReference type="InterPro" id="IPR001236">
    <property type="entry name" value="Lactate/malate_DH_N"/>
</dbReference>
<feature type="binding site" evidence="4 7">
    <location>
        <begin position="12"/>
        <end position="17"/>
    </location>
    <ligand>
        <name>NAD(+)</name>
        <dbReference type="ChEBI" id="CHEBI:57540"/>
    </ligand>
</feature>
<keyword evidence="2 4" id="KW-0560">Oxidoreductase</keyword>
<evidence type="ECO:0000256" key="2">
    <source>
        <dbReference type="ARBA" id="ARBA00023002"/>
    </source>
</evidence>
<evidence type="ECO:0000313" key="10">
    <source>
        <dbReference type="EMBL" id="KYG70780.1"/>
    </source>
</evidence>
<dbReference type="EC" id="1.1.1.37" evidence="4"/>
<dbReference type="GO" id="GO:0006089">
    <property type="term" value="P:lactate metabolic process"/>
    <property type="evidence" value="ECO:0007669"/>
    <property type="project" value="TreeGrafter"/>
</dbReference>
<dbReference type="PANTHER" id="PTHR43128:SF16">
    <property type="entry name" value="L-LACTATE DEHYDROGENASE"/>
    <property type="match status" value="1"/>
</dbReference>
<evidence type="ECO:0000313" key="11">
    <source>
        <dbReference type="Proteomes" id="UP000075391"/>
    </source>
</evidence>
<dbReference type="NCBIfam" id="NF004863">
    <property type="entry name" value="PRK06223.1"/>
    <property type="match status" value="1"/>
</dbReference>
<name>A0A150WW82_BDEBC</name>
<dbReference type="InterPro" id="IPR022383">
    <property type="entry name" value="Lactate/malate_DH_C"/>
</dbReference>
<dbReference type="PANTHER" id="PTHR43128">
    <property type="entry name" value="L-2-HYDROXYCARBOXYLATE DEHYDROGENASE (NAD(P)(+))"/>
    <property type="match status" value="1"/>
</dbReference>
<dbReference type="EMBL" id="LUKF01000001">
    <property type="protein sequence ID" value="KYG70780.1"/>
    <property type="molecule type" value="Genomic_DNA"/>
</dbReference>
<dbReference type="InterPro" id="IPR036291">
    <property type="entry name" value="NAD(P)-bd_dom_sf"/>
</dbReference>
<dbReference type="CDD" id="cd01339">
    <property type="entry name" value="LDH-like_MDH"/>
    <property type="match status" value="1"/>
</dbReference>
<keyword evidence="3 4" id="KW-0520">NAD</keyword>
<dbReference type="SUPFAM" id="SSF56327">
    <property type="entry name" value="LDH C-terminal domain-like"/>
    <property type="match status" value="1"/>
</dbReference>
<dbReference type="Pfam" id="PF02866">
    <property type="entry name" value="Ldh_1_C"/>
    <property type="match status" value="1"/>
</dbReference>
<dbReference type="InterPro" id="IPR015955">
    <property type="entry name" value="Lactate_DH/Glyco_Ohase_4_C"/>
</dbReference>
<feature type="binding site" evidence="4 6">
    <location>
        <position position="154"/>
    </location>
    <ligand>
        <name>substrate</name>
    </ligand>
</feature>
<feature type="binding site" evidence="7">
    <location>
        <begin position="121"/>
        <end position="123"/>
    </location>
    <ligand>
        <name>NAD(+)</name>
        <dbReference type="ChEBI" id="CHEBI:57540"/>
    </ligand>
</feature>
<dbReference type="SUPFAM" id="SSF51735">
    <property type="entry name" value="NAD(P)-binding Rossmann-fold domains"/>
    <property type="match status" value="1"/>
</dbReference>
<feature type="binding site" evidence="4 7">
    <location>
        <position position="98"/>
    </location>
    <ligand>
        <name>NAD(+)</name>
        <dbReference type="ChEBI" id="CHEBI:57540"/>
    </ligand>
</feature>
<dbReference type="Pfam" id="PF00056">
    <property type="entry name" value="Ldh_1_N"/>
    <property type="match status" value="1"/>
</dbReference>
<dbReference type="FunFam" id="3.90.110.10:FF:000004">
    <property type="entry name" value="Malate dehydrogenase"/>
    <property type="match status" value="1"/>
</dbReference>
<reference evidence="10 11" key="1">
    <citation type="submission" date="2016-03" db="EMBL/GenBank/DDBJ databases">
        <authorList>
            <person name="Ploux O."/>
        </authorList>
    </citation>
    <scope>NUCLEOTIDE SEQUENCE [LARGE SCALE GENOMIC DNA]</scope>
    <source>
        <strain evidence="10 11">BER2</strain>
    </source>
</reference>
<feature type="binding site" evidence="4 6">
    <location>
        <position position="123"/>
    </location>
    <ligand>
        <name>substrate</name>
    </ligand>
</feature>
<dbReference type="OrthoDB" id="9802969at2"/>
<dbReference type="NCBIfam" id="TIGR01763">
    <property type="entry name" value="MalateDH_bact"/>
    <property type="match status" value="1"/>
</dbReference>
<protein>
    <recommendedName>
        <fullName evidence="4">Malate dehydrogenase</fullName>
        <ecNumber evidence="4">1.1.1.37</ecNumber>
    </recommendedName>
</protein>
<comment type="function">
    <text evidence="4">Catalyzes the reversible oxidation of malate to oxaloacetate.</text>
</comment>
<gene>
    <name evidence="4" type="primary">mdh</name>
    <name evidence="10" type="ORF">AZI85_02290</name>
</gene>
<accession>A0A150WW82</accession>
<sequence>MAHKRNKIAVIGAGFVGSTTAHWAAQKELGDVVILDINEGAAIGKALDLAQAGPIEMFDTKIKGTNKYEDIADSDVVIITAGMPRKPGMSRDELVGINAKIVKDVCEGVKKYAPNSFVIVVCNPMDVMAVYAKQILGFPRERVIGMGGCLDSARFREFIAEELNVSVKDVNGIVIGNHGDAMMPLVRHASVSGIPLTELLPADKIAAIVARTKQAGAEIGGHLKTGSAYYAPSRGAIEMAEAILKDQKRVLPVAVELTGEFGVNEGLMVGVLATIGGKGIEKVHKFEMNPAEQEEFKKSVDAVRALVSALKNVQ</sequence>
<feature type="binding site" evidence="4 6">
    <location>
        <position position="91"/>
    </location>
    <ligand>
        <name>substrate</name>
    </ligand>
</feature>
<dbReference type="Proteomes" id="UP000075391">
    <property type="component" value="Unassembled WGS sequence"/>
</dbReference>
<dbReference type="AlphaFoldDB" id="A0A150WW82"/>
<evidence type="ECO:0000256" key="5">
    <source>
        <dbReference type="PIRSR" id="PIRSR000102-1"/>
    </source>
</evidence>